<dbReference type="Proteomes" id="UP000311382">
    <property type="component" value="Unassembled WGS sequence"/>
</dbReference>
<dbReference type="GO" id="GO:0005654">
    <property type="term" value="C:nucleoplasm"/>
    <property type="evidence" value="ECO:0007669"/>
    <property type="project" value="UniProtKB-ARBA"/>
</dbReference>
<keyword evidence="4" id="KW-0804">Transcription</keyword>
<dbReference type="STRING" id="5288.A0A5C5FQ79"/>
<dbReference type="EMBL" id="SOZI01000122">
    <property type="protein sequence ID" value="TNY18785.1"/>
    <property type="molecule type" value="Genomic_DNA"/>
</dbReference>
<dbReference type="PANTHER" id="PTHR12780">
    <property type="entry name" value="RNA POLYMERASE III DNA DIRECTED , 39KD SUBUNIT-RELATED"/>
    <property type="match status" value="1"/>
</dbReference>
<name>A0A5C5FQ79_9BASI</name>
<proteinExistence type="inferred from homology"/>
<evidence type="ECO:0000256" key="2">
    <source>
        <dbReference type="ARBA" id="ARBA00011038"/>
    </source>
</evidence>
<evidence type="ECO:0000256" key="5">
    <source>
        <dbReference type="ARBA" id="ARBA00023242"/>
    </source>
</evidence>
<dbReference type="GO" id="GO:0006383">
    <property type="term" value="P:transcription by RNA polymerase III"/>
    <property type="evidence" value="ECO:0007669"/>
    <property type="project" value="InterPro"/>
</dbReference>
<comment type="similarity">
    <text evidence="2">Belongs to the eukaryotic RPC34/RPC39 RNA polymerase subunit family.</text>
</comment>
<gene>
    <name evidence="7" type="ORF">DMC30DRAFT_37498</name>
</gene>
<organism evidence="7 8">
    <name type="scientific">Rhodotorula diobovata</name>
    <dbReference type="NCBI Taxonomy" id="5288"/>
    <lineage>
        <taxon>Eukaryota</taxon>
        <taxon>Fungi</taxon>
        <taxon>Dikarya</taxon>
        <taxon>Basidiomycota</taxon>
        <taxon>Pucciniomycotina</taxon>
        <taxon>Microbotryomycetes</taxon>
        <taxon>Sporidiobolales</taxon>
        <taxon>Sporidiobolaceae</taxon>
        <taxon>Rhodotorula</taxon>
    </lineage>
</organism>
<feature type="compositionally biased region" description="Acidic residues" evidence="6">
    <location>
        <begin position="372"/>
        <end position="382"/>
    </location>
</feature>
<sequence>MPPRASTSGPGAAVASAKKLTPLELKLLNHGLAAPKGEISQHDLLASCGLSANQNVMEAINSLLRKSLLQMLRTDTGSILFRFLGKEEAKAMGSMDADEKLVLDQIKEAGDLGIWSRTLTTKTGLPSGTVTKALKALESRKQVKTVKSVKNPTRKIYMLAGIQPSVELTGGPWFTDNELDTELVEMLKRVVQKFLSDRSIPRSITISDPSSSNPIKFRPIFPVSATPHLPTVTDVLRNISELDVISVQLKAEHVEALLDLMIYDGQVEKILVNRDAANFGAPAAGDSSSKKNKASDSKGKGKARAGSSSSKRRKASSDSSDCDSESDTAGRRKGSSSKKKASSSKRSANGKARRKRAKLASDDDGASSTSESESEDFDSDEEAPSKRKKRKGAASDDDDDSEGGGAKKSSKRRKKRGAARRVKRSSSDPDADTSSESDDGGKAGGKKGSASRGGDEDDDDEDAAAEGAAQTGTQYVYRLVRSYAPTIGWTDMPCGKCPVEDFCSEPPRQRAVAYRRPPGIAANPTNPNAVRPSLATSAGAPKLRVELEGGIEGVGMLGGAGAAIGVSEAKWGEMKGAVGAGIAPVNPRDCPYFAAWVNF</sequence>
<evidence type="ECO:0000256" key="4">
    <source>
        <dbReference type="ARBA" id="ARBA00023163"/>
    </source>
</evidence>
<dbReference type="FunFam" id="1.10.10.10:FF:000116">
    <property type="entry name" value="DNA-directed RNA polymerase III subunit RPC6"/>
    <property type="match status" value="1"/>
</dbReference>
<dbReference type="InterPro" id="IPR036388">
    <property type="entry name" value="WH-like_DNA-bd_sf"/>
</dbReference>
<dbReference type="InterPro" id="IPR016049">
    <property type="entry name" value="RNA_pol_Rpc34-like"/>
</dbReference>
<dbReference type="GO" id="GO:0005737">
    <property type="term" value="C:cytoplasm"/>
    <property type="evidence" value="ECO:0007669"/>
    <property type="project" value="UniProtKB-ARBA"/>
</dbReference>
<comment type="subcellular location">
    <subcellularLocation>
        <location evidence="1">Nucleus</location>
    </subcellularLocation>
</comment>
<keyword evidence="5" id="KW-0539">Nucleus</keyword>
<reference evidence="7 8" key="1">
    <citation type="submission" date="2019-03" db="EMBL/GenBank/DDBJ databases">
        <title>Rhodosporidium diobovatum UCD-FST 08-225 genome sequencing, assembly, and annotation.</title>
        <authorList>
            <person name="Fakankun I.U."/>
            <person name="Fristensky B."/>
            <person name="Levin D.B."/>
        </authorList>
    </citation>
    <scope>NUCLEOTIDE SEQUENCE [LARGE SCALE GENOMIC DNA]</scope>
    <source>
        <strain evidence="7 8">UCD-FST 08-225</strain>
    </source>
</reference>
<dbReference type="Pfam" id="PF05158">
    <property type="entry name" value="RNA_pol_Rpc34"/>
    <property type="match status" value="1"/>
</dbReference>
<dbReference type="OrthoDB" id="613763at2759"/>
<feature type="compositionally biased region" description="Acidic residues" evidence="6">
    <location>
        <begin position="455"/>
        <end position="464"/>
    </location>
</feature>
<evidence type="ECO:0000313" key="7">
    <source>
        <dbReference type="EMBL" id="TNY18785.1"/>
    </source>
</evidence>
<dbReference type="Gene3D" id="1.10.10.10">
    <property type="entry name" value="Winged helix-like DNA-binding domain superfamily/Winged helix DNA-binding domain"/>
    <property type="match status" value="1"/>
</dbReference>
<evidence type="ECO:0000256" key="6">
    <source>
        <dbReference type="SAM" id="MobiDB-lite"/>
    </source>
</evidence>
<feature type="compositionally biased region" description="Acidic residues" evidence="6">
    <location>
        <begin position="429"/>
        <end position="438"/>
    </location>
</feature>
<evidence type="ECO:0000256" key="1">
    <source>
        <dbReference type="ARBA" id="ARBA00004123"/>
    </source>
</evidence>
<feature type="compositionally biased region" description="Basic residues" evidence="6">
    <location>
        <begin position="331"/>
        <end position="343"/>
    </location>
</feature>
<evidence type="ECO:0000313" key="8">
    <source>
        <dbReference type="Proteomes" id="UP000311382"/>
    </source>
</evidence>
<comment type="caution">
    <text evidence="7">The sequence shown here is derived from an EMBL/GenBank/DDBJ whole genome shotgun (WGS) entry which is preliminary data.</text>
</comment>
<keyword evidence="3" id="KW-0240">DNA-directed RNA polymerase</keyword>
<dbReference type="InterPro" id="IPR036390">
    <property type="entry name" value="WH_DNA-bd_sf"/>
</dbReference>
<evidence type="ECO:0000256" key="3">
    <source>
        <dbReference type="ARBA" id="ARBA00022478"/>
    </source>
</evidence>
<feature type="compositionally biased region" description="Basic residues" evidence="6">
    <location>
        <begin position="408"/>
        <end position="424"/>
    </location>
</feature>
<dbReference type="GO" id="GO:0005666">
    <property type="term" value="C:RNA polymerase III complex"/>
    <property type="evidence" value="ECO:0007669"/>
    <property type="project" value="InterPro"/>
</dbReference>
<keyword evidence="8" id="KW-1185">Reference proteome</keyword>
<feature type="region of interest" description="Disordered" evidence="6">
    <location>
        <begin position="280"/>
        <end position="468"/>
    </location>
</feature>
<dbReference type="AlphaFoldDB" id="A0A5C5FQ79"/>
<protein>
    <submittedName>
        <fullName evidence="7">RNA polymerase Rpc34 subunit-domain-containing protein</fullName>
    </submittedName>
</protein>
<dbReference type="SUPFAM" id="SSF46785">
    <property type="entry name" value="Winged helix' DNA-binding domain"/>
    <property type="match status" value="1"/>
</dbReference>
<accession>A0A5C5FQ79</accession>
<dbReference type="InterPro" id="IPR007832">
    <property type="entry name" value="RNA_pol_Rpc34"/>
</dbReference>